<protein>
    <submittedName>
        <fullName evidence="3">Uncharacterized protein</fullName>
    </submittedName>
</protein>
<name>A0A914I137_GLORO</name>
<keyword evidence="1" id="KW-0812">Transmembrane</keyword>
<proteinExistence type="predicted"/>
<organism evidence="2 3">
    <name type="scientific">Globodera rostochiensis</name>
    <name type="common">Golden nematode worm</name>
    <name type="synonym">Heterodera rostochiensis</name>
    <dbReference type="NCBI Taxonomy" id="31243"/>
    <lineage>
        <taxon>Eukaryota</taxon>
        <taxon>Metazoa</taxon>
        <taxon>Ecdysozoa</taxon>
        <taxon>Nematoda</taxon>
        <taxon>Chromadorea</taxon>
        <taxon>Rhabditida</taxon>
        <taxon>Tylenchina</taxon>
        <taxon>Tylenchomorpha</taxon>
        <taxon>Tylenchoidea</taxon>
        <taxon>Heteroderidae</taxon>
        <taxon>Heteroderinae</taxon>
        <taxon>Globodera</taxon>
    </lineage>
</organism>
<dbReference type="AlphaFoldDB" id="A0A914I137"/>
<evidence type="ECO:0000313" key="2">
    <source>
        <dbReference type="Proteomes" id="UP000887572"/>
    </source>
</evidence>
<keyword evidence="1" id="KW-0472">Membrane</keyword>
<evidence type="ECO:0000313" key="3">
    <source>
        <dbReference type="WBParaSite" id="Gr19_v10_g5912.t2"/>
    </source>
</evidence>
<keyword evidence="1" id="KW-1133">Transmembrane helix</keyword>
<dbReference type="Proteomes" id="UP000887572">
    <property type="component" value="Unplaced"/>
</dbReference>
<keyword evidence="2" id="KW-1185">Reference proteome</keyword>
<feature type="transmembrane region" description="Helical" evidence="1">
    <location>
        <begin position="116"/>
        <end position="139"/>
    </location>
</feature>
<evidence type="ECO:0000256" key="1">
    <source>
        <dbReference type="SAM" id="Phobius"/>
    </source>
</evidence>
<reference evidence="3" key="1">
    <citation type="submission" date="2022-11" db="UniProtKB">
        <authorList>
            <consortium name="WormBaseParasite"/>
        </authorList>
    </citation>
    <scope>IDENTIFICATION</scope>
</reference>
<sequence length="188" mass="21178">MFSYPTNFQSVTFEKVANPTTQPHHLGYFNAILLTKPADTSILADSPNFLMPIFRLVCSPSLVTIALAPMTFVASGAAGRHLIDPPGGSSSSPCPAHPFAFECDHSACCASYHQRFLMLLASLAIFAFALLVLVVWLAIEWRPQRWRRRSHRRGKRMSEVEIRSSEETRYLRRMSELNPNVRREVVDG</sequence>
<accession>A0A914I137</accession>
<dbReference type="WBParaSite" id="Gr19_v10_g5912.t2">
    <property type="protein sequence ID" value="Gr19_v10_g5912.t2"/>
    <property type="gene ID" value="Gr19_v10_g5912"/>
</dbReference>